<sequence length="669" mass="76280">MKLVKVHVQNYRSILDSGEIEIEKIKTVLVGINEAGKTALLKAINQLNPASEIEKVSLLRDFPRSKYAEHIKGQNIDELCKSTPLVSGTFILEPSDIKIIQSTFKEVLETEIDLTKIIYIKNKFYQGYNHTLENINRFTWGEIKKDILRLNEALSLANNTEELITAINTLLQQASGDHYYINESHSGSLKTLIEKCEIKIDEDNKKELERINKIFKVLNTNIIYYKLINHLYEKLPKFVYFNNYIKVKPLIHLERLANRQENNQLDDKYYDYGNISLLKFLGYSARELANLGKTNENQTDLEAYNNLLDDRFYRLNAASINLSKSIQDIWNPNNQKDEASNLEISADGQSLKVVVTDQLGAKVELDQRSEGFQWMVSFFIVFESQADNDYKNCILLLDEPATSLHALKQKEFIKTISKLAEKNQTIYTTHSPFMISQDELDLVRIVELTNRSIGTKVNNKIVSTDPAALFPLQEALGYNLAQSMFTAKKNVLLEGLTDLWYLEGINSLLDKNLDSNIALLPVGTSAKISYYASMLSNNDLKSVALLDSDNAGDKAAEQETVIHSLGAKNILRTKEFLTREIKNSEIEDIIRETLAKIFHSEYGIEITAEDLASDKAIVDIFKKASKDFSKFKLSKAFFAWAREHNSSDLVPEEAQNSQKLIDTINRRLK</sequence>
<dbReference type="AlphaFoldDB" id="N9HJL9"/>
<dbReference type="Gene3D" id="3.40.50.300">
    <property type="entry name" value="P-loop containing nucleotide triphosphate hydrolases"/>
    <property type="match status" value="2"/>
</dbReference>
<feature type="domain" description="Endonuclease GajA/Old nuclease/RecF-like AAA" evidence="1">
    <location>
        <begin position="1"/>
        <end position="435"/>
    </location>
</feature>
<dbReference type="EMBL" id="APQU01000014">
    <property type="protein sequence ID" value="ENW29756.1"/>
    <property type="molecule type" value="Genomic_DNA"/>
</dbReference>
<dbReference type="PATRIC" id="fig|1217668.3.peg.2220"/>
<comment type="caution">
    <text evidence="3">The sequence shown here is derived from an EMBL/GenBank/DDBJ whole genome shotgun (WGS) entry which is preliminary data.</text>
</comment>
<dbReference type="PANTHER" id="PTHR43581:SF4">
    <property type="entry name" value="ATP_GTP PHOSPHATASE"/>
    <property type="match status" value="1"/>
</dbReference>
<dbReference type="InterPro" id="IPR027417">
    <property type="entry name" value="P-loop_NTPase"/>
</dbReference>
<accession>N9HJL9</accession>
<dbReference type="Pfam" id="PF13175">
    <property type="entry name" value="AAA_15"/>
    <property type="match status" value="1"/>
</dbReference>
<protein>
    <submittedName>
        <fullName evidence="3">Uncharacterized protein</fullName>
    </submittedName>
</protein>
<gene>
    <name evidence="3" type="ORF">F923_02266</name>
</gene>
<dbReference type="InterPro" id="IPR034139">
    <property type="entry name" value="TOPRIM_OLD"/>
</dbReference>
<dbReference type="SUPFAM" id="SSF52540">
    <property type="entry name" value="P-loop containing nucleoside triphosphate hydrolases"/>
    <property type="match status" value="1"/>
</dbReference>
<reference evidence="3 4" key="1">
    <citation type="submission" date="2013-02" db="EMBL/GenBank/DDBJ databases">
        <title>The Genome Sequence of Acinetobacter lwoffii NIPH 478.</title>
        <authorList>
            <consortium name="The Broad Institute Genome Sequencing Platform"/>
            <consortium name="The Broad Institute Genome Sequencing Center for Infectious Disease"/>
            <person name="Cerqueira G."/>
            <person name="Feldgarden M."/>
            <person name="Courvalin P."/>
            <person name="Perichon B."/>
            <person name="Grillot-Courvalin C."/>
            <person name="Clermont D."/>
            <person name="Rocha E."/>
            <person name="Yoon E.-J."/>
            <person name="Nemec A."/>
            <person name="Walker B."/>
            <person name="Young S.K."/>
            <person name="Zeng Q."/>
            <person name="Gargeya S."/>
            <person name="Fitzgerald M."/>
            <person name="Haas B."/>
            <person name="Abouelleil A."/>
            <person name="Alvarado L."/>
            <person name="Arachchi H.M."/>
            <person name="Berlin A.M."/>
            <person name="Chapman S.B."/>
            <person name="Dewar J."/>
            <person name="Goldberg J."/>
            <person name="Griggs A."/>
            <person name="Gujja S."/>
            <person name="Hansen M."/>
            <person name="Howarth C."/>
            <person name="Imamovic A."/>
            <person name="Larimer J."/>
            <person name="McCowan C."/>
            <person name="Murphy C."/>
            <person name="Neiman D."/>
            <person name="Pearson M."/>
            <person name="Priest M."/>
            <person name="Roberts A."/>
            <person name="Saif S."/>
            <person name="Shea T."/>
            <person name="Sisk P."/>
            <person name="Sykes S."/>
            <person name="Wortman J."/>
            <person name="Nusbaum C."/>
            <person name="Birren B."/>
        </authorList>
    </citation>
    <scope>NUCLEOTIDE SEQUENCE [LARGE SCALE GENOMIC DNA]</scope>
    <source>
        <strain evidence="3 4">NIPH 478</strain>
    </source>
</reference>
<dbReference type="CDD" id="cd00267">
    <property type="entry name" value="ABC_ATPase"/>
    <property type="match status" value="1"/>
</dbReference>
<evidence type="ECO:0000259" key="1">
    <source>
        <dbReference type="Pfam" id="PF13175"/>
    </source>
</evidence>
<organism evidence="3 4">
    <name type="scientific">Acinetobacter lwoffii NIPH 478</name>
    <dbReference type="NCBI Taxonomy" id="1217668"/>
    <lineage>
        <taxon>Bacteria</taxon>
        <taxon>Pseudomonadati</taxon>
        <taxon>Pseudomonadota</taxon>
        <taxon>Gammaproteobacteria</taxon>
        <taxon>Moraxellales</taxon>
        <taxon>Moraxellaceae</taxon>
        <taxon>Acinetobacter</taxon>
    </lineage>
</organism>
<name>N9HJL9_ACILW</name>
<dbReference type="InterPro" id="IPR051396">
    <property type="entry name" value="Bact_Antivir_Def_Nuclease"/>
</dbReference>
<dbReference type="RefSeq" id="WP_005108014.1">
    <property type="nucleotide sequence ID" value="NZ_KB849836.1"/>
</dbReference>
<dbReference type="InterPro" id="IPR041685">
    <property type="entry name" value="AAA_GajA/Old/RecF-like"/>
</dbReference>
<dbReference type="Proteomes" id="UP000018416">
    <property type="component" value="Unassembled WGS sequence"/>
</dbReference>
<dbReference type="Pfam" id="PF20469">
    <property type="entry name" value="OLD-like_TOPRIM"/>
    <property type="match status" value="1"/>
</dbReference>
<evidence type="ECO:0000313" key="3">
    <source>
        <dbReference type="EMBL" id="ENW29756.1"/>
    </source>
</evidence>
<evidence type="ECO:0000313" key="4">
    <source>
        <dbReference type="Proteomes" id="UP000018416"/>
    </source>
</evidence>
<feature type="domain" description="OLD protein-like TOPRIM" evidence="2">
    <location>
        <begin position="485"/>
        <end position="549"/>
    </location>
</feature>
<dbReference type="PANTHER" id="PTHR43581">
    <property type="entry name" value="ATP/GTP PHOSPHATASE"/>
    <property type="match status" value="1"/>
</dbReference>
<evidence type="ECO:0000259" key="2">
    <source>
        <dbReference type="Pfam" id="PF20469"/>
    </source>
</evidence>
<dbReference type="HOGENOM" id="CLU_022180_0_0_6"/>
<proteinExistence type="predicted"/>